<sequence length="62" mass="7025">MNSVYKTKYKVAGTIIHSTRLVYSDCGQIVNINAYDFFEQHPAIVQRVEYSLEGTSPCLLLV</sequence>
<proteinExistence type="predicted"/>
<comment type="caution">
    <text evidence="1">The sequence shown here is derived from an EMBL/GenBank/DDBJ whole genome shotgun (WGS) entry which is preliminary data.</text>
</comment>
<organism evidence="1 2">
    <name type="scientific">Photorhabdus namnaonensis</name>
    <dbReference type="NCBI Taxonomy" id="1851568"/>
    <lineage>
        <taxon>Bacteria</taxon>
        <taxon>Pseudomonadati</taxon>
        <taxon>Pseudomonadota</taxon>
        <taxon>Gammaproteobacteria</taxon>
        <taxon>Enterobacterales</taxon>
        <taxon>Morganellaceae</taxon>
        <taxon>Photorhabdus</taxon>
    </lineage>
</organism>
<evidence type="ECO:0000313" key="1">
    <source>
        <dbReference type="EMBL" id="OCA54238.1"/>
    </source>
</evidence>
<evidence type="ECO:0000313" key="2">
    <source>
        <dbReference type="Proteomes" id="UP000092665"/>
    </source>
</evidence>
<reference evidence="2" key="1">
    <citation type="submission" date="2015-11" db="EMBL/GenBank/DDBJ databases">
        <authorList>
            <person name="Tobias N.J."/>
            <person name="Mishra B."/>
            <person name="Gupta D.K."/>
            <person name="Thines M."/>
            <person name="Stinear T.P."/>
            <person name="Bode H.B."/>
        </authorList>
    </citation>
    <scope>NUCLEOTIDE SEQUENCE [LARGE SCALE GENOMIC DNA]</scope>
    <source>
        <strain evidence="2">PB45.5</strain>
    </source>
</reference>
<gene>
    <name evidence="1" type="ORF">Phpb_02682</name>
</gene>
<name>A0A1B8YGG6_9GAMM</name>
<dbReference type="AlphaFoldDB" id="A0A1B8YGG6"/>
<dbReference type="EMBL" id="LOIC01000072">
    <property type="protein sequence ID" value="OCA54238.1"/>
    <property type="molecule type" value="Genomic_DNA"/>
</dbReference>
<keyword evidence="2" id="KW-1185">Reference proteome</keyword>
<accession>A0A1B8YGG6</accession>
<protein>
    <submittedName>
        <fullName evidence="1">Uncharacterized protein</fullName>
    </submittedName>
</protein>
<dbReference type="Proteomes" id="UP000092665">
    <property type="component" value="Unassembled WGS sequence"/>
</dbReference>